<comment type="caution">
    <text evidence="1">The sequence shown here is derived from an EMBL/GenBank/DDBJ whole genome shotgun (WGS) entry which is preliminary data.</text>
</comment>
<feature type="non-terminal residue" evidence="1">
    <location>
        <position position="106"/>
    </location>
</feature>
<dbReference type="AlphaFoldDB" id="A0A392RMH9"/>
<evidence type="ECO:0000313" key="1">
    <source>
        <dbReference type="EMBL" id="MCI37509.1"/>
    </source>
</evidence>
<protein>
    <submittedName>
        <fullName evidence="1">Uncharacterized protein</fullName>
    </submittedName>
</protein>
<proteinExistence type="predicted"/>
<keyword evidence="2" id="KW-1185">Reference proteome</keyword>
<sequence length="106" mass="12018">MFLHCLASSHSQRRWPTVELRPNMAPRHPSWNLSGANLTVQDVVVVKPVIVVVQLIWQISIVSIKFYRFNKISRTKNDSIVGTAGARNRFNIIGLMISIRAIRIPA</sequence>
<reference evidence="1 2" key="1">
    <citation type="journal article" date="2018" name="Front. Plant Sci.">
        <title>Red Clover (Trifolium pratense) and Zigzag Clover (T. medium) - A Picture of Genomic Similarities and Differences.</title>
        <authorList>
            <person name="Dluhosova J."/>
            <person name="Istvanek J."/>
            <person name="Nedelnik J."/>
            <person name="Repkova J."/>
        </authorList>
    </citation>
    <scope>NUCLEOTIDE SEQUENCE [LARGE SCALE GENOMIC DNA]</scope>
    <source>
        <strain evidence="2">cv. 10/8</strain>
        <tissue evidence="1">Leaf</tissue>
    </source>
</reference>
<name>A0A392RMH9_9FABA</name>
<dbReference type="EMBL" id="LXQA010245366">
    <property type="protein sequence ID" value="MCI37509.1"/>
    <property type="molecule type" value="Genomic_DNA"/>
</dbReference>
<evidence type="ECO:0000313" key="2">
    <source>
        <dbReference type="Proteomes" id="UP000265520"/>
    </source>
</evidence>
<accession>A0A392RMH9</accession>
<organism evidence="1 2">
    <name type="scientific">Trifolium medium</name>
    <dbReference type="NCBI Taxonomy" id="97028"/>
    <lineage>
        <taxon>Eukaryota</taxon>
        <taxon>Viridiplantae</taxon>
        <taxon>Streptophyta</taxon>
        <taxon>Embryophyta</taxon>
        <taxon>Tracheophyta</taxon>
        <taxon>Spermatophyta</taxon>
        <taxon>Magnoliopsida</taxon>
        <taxon>eudicotyledons</taxon>
        <taxon>Gunneridae</taxon>
        <taxon>Pentapetalae</taxon>
        <taxon>rosids</taxon>
        <taxon>fabids</taxon>
        <taxon>Fabales</taxon>
        <taxon>Fabaceae</taxon>
        <taxon>Papilionoideae</taxon>
        <taxon>50 kb inversion clade</taxon>
        <taxon>NPAAA clade</taxon>
        <taxon>Hologalegina</taxon>
        <taxon>IRL clade</taxon>
        <taxon>Trifolieae</taxon>
        <taxon>Trifolium</taxon>
    </lineage>
</organism>
<dbReference type="Proteomes" id="UP000265520">
    <property type="component" value="Unassembled WGS sequence"/>
</dbReference>